<evidence type="ECO:0000313" key="3">
    <source>
        <dbReference type="Proteomes" id="UP000789831"/>
    </source>
</evidence>
<sequence>MVSSLNETNAISNQVIKIKINNILDYFHKLFESEEHSDEIAAKLSSYITQRKLDLDMVINFIQNTTDDIHYTTLLGLFYEHKLKVENNQQFALQCYQRSAGFGDVYAQYLLGQCCFYGIGVAKNLHMTYYWYHQAAKSNNSAAQFELGNLYFDARDYMKAFHLFQQSAINGFYKSYSMLGLLYRFGGGTAKDEFKEFKCYLKSANYGNTIDQINLAICYKDVIGTRKSYHEALKWCKIAYKAGREEEKREITRLLRKLFESYFYF</sequence>
<comment type="similarity">
    <text evidence="1">Belongs to the sel-1 family.</text>
</comment>
<proteinExistence type="inferred from homology"/>
<keyword evidence="3" id="KW-1185">Reference proteome</keyword>
<dbReference type="Gene3D" id="1.25.40.10">
    <property type="entry name" value="Tetratricopeptide repeat domain"/>
    <property type="match status" value="1"/>
</dbReference>
<dbReference type="PANTHER" id="PTHR11102">
    <property type="entry name" value="SEL-1-LIKE PROTEIN"/>
    <property type="match status" value="1"/>
</dbReference>
<name>A0A9N9CG72_9GLOM</name>
<dbReference type="AlphaFoldDB" id="A0A9N9CG72"/>
<dbReference type="SUPFAM" id="SSF81901">
    <property type="entry name" value="HCP-like"/>
    <property type="match status" value="1"/>
</dbReference>
<evidence type="ECO:0000313" key="2">
    <source>
        <dbReference type="EMBL" id="CAG8600621.1"/>
    </source>
</evidence>
<organism evidence="2 3">
    <name type="scientific">Ambispora gerdemannii</name>
    <dbReference type="NCBI Taxonomy" id="144530"/>
    <lineage>
        <taxon>Eukaryota</taxon>
        <taxon>Fungi</taxon>
        <taxon>Fungi incertae sedis</taxon>
        <taxon>Mucoromycota</taxon>
        <taxon>Glomeromycotina</taxon>
        <taxon>Glomeromycetes</taxon>
        <taxon>Archaeosporales</taxon>
        <taxon>Ambisporaceae</taxon>
        <taxon>Ambispora</taxon>
    </lineage>
</organism>
<dbReference type="EMBL" id="CAJVPL010002140">
    <property type="protein sequence ID" value="CAG8600621.1"/>
    <property type="molecule type" value="Genomic_DNA"/>
</dbReference>
<evidence type="ECO:0000256" key="1">
    <source>
        <dbReference type="ARBA" id="ARBA00038101"/>
    </source>
</evidence>
<dbReference type="Pfam" id="PF08238">
    <property type="entry name" value="Sel1"/>
    <property type="match status" value="5"/>
</dbReference>
<dbReference type="Proteomes" id="UP000789831">
    <property type="component" value="Unassembled WGS sequence"/>
</dbReference>
<dbReference type="InterPro" id="IPR011990">
    <property type="entry name" value="TPR-like_helical_dom_sf"/>
</dbReference>
<dbReference type="OrthoDB" id="2436955at2759"/>
<dbReference type="InterPro" id="IPR006597">
    <property type="entry name" value="Sel1-like"/>
</dbReference>
<dbReference type="InterPro" id="IPR050767">
    <property type="entry name" value="Sel1_AlgK"/>
</dbReference>
<comment type="caution">
    <text evidence="2">The sequence shown here is derived from an EMBL/GenBank/DDBJ whole genome shotgun (WGS) entry which is preliminary data.</text>
</comment>
<dbReference type="SMART" id="SM00671">
    <property type="entry name" value="SEL1"/>
    <property type="match status" value="5"/>
</dbReference>
<protein>
    <submittedName>
        <fullName evidence="2">7515_t:CDS:1</fullName>
    </submittedName>
</protein>
<dbReference type="PANTHER" id="PTHR11102:SF160">
    <property type="entry name" value="ERAD-ASSOCIATED E3 UBIQUITIN-PROTEIN LIGASE COMPONENT HRD3"/>
    <property type="match status" value="1"/>
</dbReference>
<reference evidence="2" key="1">
    <citation type="submission" date="2021-06" db="EMBL/GenBank/DDBJ databases">
        <authorList>
            <person name="Kallberg Y."/>
            <person name="Tangrot J."/>
            <person name="Rosling A."/>
        </authorList>
    </citation>
    <scope>NUCLEOTIDE SEQUENCE</scope>
    <source>
        <strain evidence="2">MT106</strain>
    </source>
</reference>
<gene>
    <name evidence="2" type="ORF">AGERDE_LOCUS9084</name>
</gene>
<accession>A0A9N9CG72</accession>